<keyword evidence="3" id="KW-0175">Coiled coil</keyword>
<evidence type="ECO:0000256" key="6">
    <source>
        <dbReference type="ARBA" id="ARBA00023242"/>
    </source>
</evidence>
<evidence type="ECO:0000313" key="11">
    <source>
        <dbReference type="Proteomes" id="UP000434957"/>
    </source>
</evidence>
<dbReference type="GO" id="GO:0003700">
    <property type="term" value="F:DNA-binding transcription factor activity"/>
    <property type="evidence" value="ECO:0007669"/>
    <property type="project" value="InterPro"/>
</dbReference>
<sequence>MSSTSPPPRAATSSASASHKSFARPHPDPTSMYNASSSSSDSAHDLDAAAPRNDEDANDSEEDDSTASASEAEGTSRRRRRQRIHFGVEQLQTVYHLPLKTAAERLGICEAALKRICRRNRIRKWPYRQLSSVRRRIAELKDQQVALSPSLLECDRVPDRYMEAAVQAPTGSAPEHFDTRLRQLEAEQLNIIRSAHHKRHSKKKNAGRQSAVMSWQQQRPVPGEALTILLHGYGRTAEQPAPLDLRRIDRDFPLLFLANVCESVRALHSA</sequence>
<feature type="compositionally biased region" description="Basic and acidic residues" evidence="7">
    <location>
        <begin position="42"/>
        <end position="55"/>
    </location>
</feature>
<evidence type="ECO:0000256" key="5">
    <source>
        <dbReference type="ARBA" id="ARBA00023163"/>
    </source>
</evidence>
<dbReference type="InterPro" id="IPR044607">
    <property type="entry name" value="RKD-like"/>
</dbReference>
<evidence type="ECO:0000313" key="10">
    <source>
        <dbReference type="EMBL" id="KAE9288498.1"/>
    </source>
</evidence>
<evidence type="ECO:0000256" key="2">
    <source>
        <dbReference type="ARBA" id="ARBA00023015"/>
    </source>
</evidence>
<feature type="compositionally biased region" description="Basic residues" evidence="7">
    <location>
        <begin position="196"/>
        <end position="206"/>
    </location>
</feature>
<dbReference type="PROSITE" id="PS51519">
    <property type="entry name" value="RWP_RK"/>
    <property type="match status" value="1"/>
</dbReference>
<keyword evidence="4" id="KW-0238">DNA-binding</keyword>
<comment type="caution">
    <text evidence="9">The sequence shown here is derived from an EMBL/GenBank/DDBJ whole genome shotgun (WGS) entry which is preliminary data.</text>
</comment>
<evidence type="ECO:0000259" key="8">
    <source>
        <dbReference type="PROSITE" id="PS51519"/>
    </source>
</evidence>
<evidence type="ECO:0000256" key="3">
    <source>
        <dbReference type="ARBA" id="ARBA00023054"/>
    </source>
</evidence>
<feature type="region of interest" description="Disordered" evidence="7">
    <location>
        <begin position="1"/>
        <end position="81"/>
    </location>
</feature>
<keyword evidence="5" id="KW-0804">Transcription</keyword>
<comment type="function">
    <text evidence="1">Putative transcription factor.</text>
</comment>
<dbReference type="EMBL" id="QXFU01003009">
    <property type="protein sequence ID" value="KAE8979282.1"/>
    <property type="molecule type" value="Genomic_DNA"/>
</dbReference>
<keyword evidence="11" id="KW-1185">Reference proteome</keyword>
<feature type="compositionally biased region" description="Polar residues" evidence="7">
    <location>
        <begin position="207"/>
        <end position="218"/>
    </location>
</feature>
<gene>
    <name evidence="9" type="ORF">PR002_g24459</name>
    <name evidence="10" type="ORF">PR003_g25792</name>
</gene>
<feature type="region of interest" description="Disordered" evidence="7">
    <location>
        <begin position="196"/>
        <end position="218"/>
    </location>
</feature>
<proteinExistence type="predicted"/>
<organism evidence="9 12">
    <name type="scientific">Phytophthora rubi</name>
    <dbReference type="NCBI Taxonomy" id="129364"/>
    <lineage>
        <taxon>Eukaryota</taxon>
        <taxon>Sar</taxon>
        <taxon>Stramenopiles</taxon>
        <taxon>Oomycota</taxon>
        <taxon>Peronosporomycetes</taxon>
        <taxon>Peronosporales</taxon>
        <taxon>Peronosporaceae</taxon>
        <taxon>Phytophthora</taxon>
    </lineage>
</organism>
<evidence type="ECO:0000256" key="7">
    <source>
        <dbReference type="SAM" id="MobiDB-lite"/>
    </source>
</evidence>
<feature type="domain" description="RWP-RK" evidence="8">
    <location>
        <begin position="71"/>
        <end position="154"/>
    </location>
</feature>
<name>A0A6A3ICV8_9STRA</name>
<dbReference type="EMBL" id="QXFT01003175">
    <property type="protein sequence ID" value="KAE9288498.1"/>
    <property type="molecule type" value="Genomic_DNA"/>
</dbReference>
<reference evidence="9 12" key="1">
    <citation type="submission" date="2018-09" db="EMBL/GenBank/DDBJ databases">
        <title>Genomic investigation of the strawberry pathogen Phytophthora fragariae indicates pathogenicity is determined by transcriptional variation in three key races.</title>
        <authorList>
            <person name="Adams T.M."/>
            <person name="Armitage A.D."/>
            <person name="Sobczyk M.K."/>
            <person name="Bates H.J."/>
            <person name="Dunwell J.M."/>
            <person name="Nellist C.F."/>
            <person name="Harrison R.J."/>
        </authorList>
    </citation>
    <scope>NUCLEOTIDE SEQUENCE [LARGE SCALE GENOMIC DNA]</scope>
    <source>
        <strain evidence="9 12">SCRP324</strain>
        <strain evidence="10 11">SCRP333</strain>
    </source>
</reference>
<dbReference type="OrthoDB" id="6270329at2759"/>
<dbReference type="PANTHER" id="PTHR46373:SF2">
    <property type="entry name" value="RWP-RK DOMAIN-CONTAINING PROTEIN"/>
    <property type="match status" value="1"/>
</dbReference>
<dbReference type="GO" id="GO:0003677">
    <property type="term" value="F:DNA binding"/>
    <property type="evidence" value="ECO:0007669"/>
    <property type="project" value="UniProtKB-KW"/>
</dbReference>
<evidence type="ECO:0000256" key="1">
    <source>
        <dbReference type="ARBA" id="ARBA00004049"/>
    </source>
</evidence>
<evidence type="ECO:0000313" key="9">
    <source>
        <dbReference type="EMBL" id="KAE8979282.1"/>
    </source>
</evidence>
<protein>
    <recommendedName>
        <fullName evidence="8">RWP-RK domain-containing protein</fullName>
    </recommendedName>
</protein>
<keyword evidence="2" id="KW-0805">Transcription regulation</keyword>
<dbReference type="Proteomes" id="UP000434957">
    <property type="component" value="Unassembled WGS sequence"/>
</dbReference>
<dbReference type="Pfam" id="PF02042">
    <property type="entry name" value="RWP-RK"/>
    <property type="match status" value="1"/>
</dbReference>
<evidence type="ECO:0000313" key="12">
    <source>
        <dbReference type="Proteomes" id="UP000435112"/>
    </source>
</evidence>
<dbReference type="PANTHER" id="PTHR46373">
    <property type="entry name" value="PROTEIN RKD4"/>
    <property type="match status" value="1"/>
</dbReference>
<accession>A0A6A3ICV8</accession>
<evidence type="ECO:0000256" key="4">
    <source>
        <dbReference type="ARBA" id="ARBA00023125"/>
    </source>
</evidence>
<dbReference type="InterPro" id="IPR003035">
    <property type="entry name" value="RWP-RK_dom"/>
</dbReference>
<dbReference type="AlphaFoldDB" id="A0A6A3ICV8"/>
<dbReference type="Proteomes" id="UP000435112">
    <property type="component" value="Unassembled WGS sequence"/>
</dbReference>
<feature type="compositionally biased region" description="Acidic residues" evidence="7">
    <location>
        <begin position="56"/>
        <end position="65"/>
    </location>
</feature>
<keyword evidence="6" id="KW-0539">Nucleus</keyword>